<dbReference type="EnsemblMetazoa" id="CJA31383.1">
    <property type="protein sequence ID" value="CJA31383.1"/>
    <property type="gene ID" value="WBGene00207230"/>
</dbReference>
<proteinExistence type="predicted"/>
<evidence type="ECO:0000313" key="3">
    <source>
        <dbReference type="Proteomes" id="UP000005237"/>
    </source>
</evidence>
<feature type="compositionally biased region" description="Low complexity" evidence="1">
    <location>
        <begin position="102"/>
        <end position="114"/>
    </location>
</feature>
<dbReference type="AlphaFoldDB" id="A0A8R1IBZ4"/>
<feature type="compositionally biased region" description="Low complexity" evidence="1">
    <location>
        <begin position="42"/>
        <end position="55"/>
    </location>
</feature>
<keyword evidence="3" id="KW-1185">Reference proteome</keyword>
<feature type="compositionally biased region" description="Basic residues" evidence="1">
    <location>
        <begin position="152"/>
        <end position="163"/>
    </location>
</feature>
<feature type="compositionally biased region" description="Basic residues" evidence="1">
    <location>
        <begin position="177"/>
        <end position="187"/>
    </location>
</feature>
<feature type="compositionally biased region" description="Basic residues" evidence="1">
    <location>
        <begin position="115"/>
        <end position="127"/>
    </location>
</feature>
<reference evidence="3" key="1">
    <citation type="submission" date="2010-08" db="EMBL/GenBank/DDBJ databases">
        <authorList>
            <consortium name="Caenorhabditis japonica Sequencing Consortium"/>
            <person name="Wilson R.K."/>
        </authorList>
    </citation>
    <scope>NUCLEOTIDE SEQUENCE [LARGE SCALE GENOMIC DNA]</scope>
    <source>
        <strain evidence="3">DF5081</strain>
    </source>
</reference>
<evidence type="ECO:0000313" key="2">
    <source>
        <dbReference type="EnsemblMetazoa" id="CJA31383.1"/>
    </source>
</evidence>
<organism evidence="2 3">
    <name type="scientific">Caenorhabditis japonica</name>
    <dbReference type="NCBI Taxonomy" id="281687"/>
    <lineage>
        <taxon>Eukaryota</taxon>
        <taxon>Metazoa</taxon>
        <taxon>Ecdysozoa</taxon>
        <taxon>Nematoda</taxon>
        <taxon>Chromadorea</taxon>
        <taxon>Rhabditida</taxon>
        <taxon>Rhabditina</taxon>
        <taxon>Rhabditomorpha</taxon>
        <taxon>Rhabditoidea</taxon>
        <taxon>Rhabditidae</taxon>
        <taxon>Peloderinae</taxon>
        <taxon>Caenorhabditis</taxon>
    </lineage>
</organism>
<evidence type="ECO:0000256" key="1">
    <source>
        <dbReference type="SAM" id="MobiDB-lite"/>
    </source>
</evidence>
<reference evidence="2" key="2">
    <citation type="submission" date="2022-06" db="UniProtKB">
        <authorList>
            <consortium name="EnsemblMetazoa"/>
        </authorList>
    </citation>
    <scope>IDENTIFICATION</scope>
    <source>
        <strain evidence="2">DF5081</strain>
    </source>
</reference>
<accession>A0A8R1IBZ4</accession>
<feature type="compositionally biased region" description="Low complexity" evidence="1">
    <location>
        <begin position="8"/>
        <end position="34"/>
    </location>
</feature>
<protein>
    <submittedName>
        <fullName evidence="2">Uncharacterized protein</fullName>
    </submittedName>
</protein>
<dbReference type="Proteomes" id="UP000005237">
    <property type="component" value="Unassembled WGS sequence"/>
</dbReference>
<sequence>MMRKSDARQSASRMSRGRSRSQSVRSARSGRSSSLLTARDLSVVSTRSARRVSFSDGKRKSLGLATVTAKKRPNNNSVFLPILRATGPVTRSQTRLRQSMGRANRSPSSSSSRTSRSRSRSRSRHSHSSASTRTLKAVASRRATPAKEAKGAKKKMLTKGRSRKAIENLSSSSSSRSHSRSRSRSSRRQSLAAKRGSNRRRG</sequence>
<feature type="region of interest" description="Disordered" evidence="1">
    <location>
        <begin position="1"/>
        <end position="202"/>
    </location>
</feature>
<name>A0A8R1IBZ4_CAEJA</name>